<feature type="region of interest" description="Disordered" evidence="1">
    <location>
        <begin position="214"/>
        <end position="234"/>
    </location>
</feature>
<feature type="region of interest" description="Disordered" evidence="1">
    <location>
        <begin position="175"/>
        <end position="201"/>
    </location>
</feature>
<feature type="domain" description="Arrestin C-terminal-like" evidence="2">
    <location>
        <begin position="595"/>
        <end position="787"/>
    </location>
</feature>
<feature type="compositionally biased region" description="Basic and acidic residues" evidence="1">
    <location>
        <begin position="141"/>
        <end position="150"/>
    </location>
</feature>
<evidence type="ECO:0000313" key="4">
    <source>
        <dbReference type="Proteomes" id="UP000383932"/>
    </source>
</evidence>
<dbReference type="Gene3D" id="2.60.40.640">
    <property type="match status" value="2"/>
</dbReference>
<dbReference type="GO" id="GO:0070086">
    <property type="term" value="P:ubiquitin-dependent endocytosis"/>
    <property type="evidence" value="ECO:0007669"/>
    <property type="project" value="TreeGrafter"/>
</dbReference>
<feature type="region of interest" description="Disordered" evidence="1">
    <location>
        <begin position="131"/>
        <end position="150"/>
    </location>
</feature>
<dbReference type="AlphaFoldDB" id="A0A5N5QNE5"/>
<dbReference type="PANTHER" id="PTHR11188">
    <property type="entry name" value="ARRESTIN DOMAIN CONTAINING PROTEIN"/>
    <property type="match status" value="1"/>
</dbReference>
<gene>
    <name evidence="3" type="ORF">CTheo_3761</name>
</gene>
<feature type="region of interest" description="Disordered" evidence="1">
    <location>
        <begin position="377"/>
        <end position="405"/>
    </location>
</feature>
<keyword evidence="4" id="KW-1185">Reference proteome</keyword>
<dbReference type="Pfam" id="PF00339">
    <property type="entry name" value="Arrestin_N"/>
    <property type="match status" value="1"/>
</dbReference>
<dbReference type="GO" id="GO:0005886">
    <property type="term" value="C:plasma membrane"/>
    <property type="evidence" value="ECO:0007669"/>
    <property type="project" value="TreeGrafter"/>
</dbReference>
<dbReference type="GO" id="GO:0005829">
    <property type="term" value="C:cytosol"/>
    <property type="evidence" value="ECO:0007669"/>
    <property type="project" value="TreeGrafter"/>
</dbReference>
<dbReference type="InterPro" id="IPR050357">
    <property type="entry name" value="Arrestin_domain-protein"/>
</dbReference>
<comment type="caution">
    <text evidence="3">The sequence shown here is derived from an EMBL/GenBank/DDBJ whole genome shotgun (WGS) entry which is preliminary data.</text>
</comment>
<dbReference type="EMBL" id="SSOP01000054">
    <property type="protein sequence ID" value="KAB5592777.1"/>
    <property type="molecule type" value="Genomic_DNA"/>
</dbReference>
<dbReference type="InterPro" id="IPR014752">
    <property type="entry name" value="Arrestin-like_C"/>
</dbReference>
<accession>A0A5N5QNE5</accession>
<feature type="compositionally biased region" description="Basic and acidic residues" evidence="1">
    <location>
        <begin position="388"/>
        <end position="399"/>
    </location>
</feature>
<feature type="compositionally biased region" description="Polar residues" evidence="1">
    <location>
        <begin position="323"/>
        <end position="341"/>
    </location>
</feature>
<dbReference type="InterPro" id="IPR011022">
    <property type="entry name" value="Arrestin_C-like"/>
</dbReference>
<dbReference type="InterPro" id="IPR011021">
    <property type="entry name" value="Arrestin-like_N"/>
</dbReference>
<dbReference type="OrthoDB" id="2238745at2759"/>
<dbReference type="GO" id="GO:0031625">
    <property type="term" value="F:ubiquitin protein ligase binding"/>
    <property type="evidence" value="ECO:0007669"/>
    <property type="project" value="TreeGrafter"/>
</dbReference>
<feature type="region of interest" description="Disordered" evidence="1">
    <location>
        <begin position="428"/>
        <end position="463"/>
    </location>
</feature>
<evidence type="ECO:0000313" key="3">
    <source>
        <dbReference type="EMBL" id="KAB5592777.1"/>
    </source>
</evidence>
<dbReference type="SMART" id="SM01017">
    <property type="entry name" value="Arrestin_C"/>
    <property type="match status" value="1"/>
</dbReference>
<feature type="compositionally biased region" description="Low complexity" evidence="1">
    <location>
        <begin position="960"/>
        <end position="993"/>
    </location>
</feature>
<feature type="compositionally biased region" description="Low complexity" evidence="1">
    <location>
        <begin position="214"/>
        <end position="231"/>
    </location>
</feature>
<dbReference type="GO" id="GO:0030674">
    <property type="term" value="F:protein-macromolecule adaptor activity"/>
    <property type="evidence" value="ECO:0007669"/>
    <property type="project" value="TreeGrafter"/>
</dbReference>
<name>A0A5N5QNE5_9AGAM</name>
<dbReference type="Pfam" id="PF02752">
    <property type="entry name" value="Arrestin_C"/>
    <property type="match status" value="1"/>
</dbReference>
<feature type="compositionally biased region" description="Acidic residues" evidence="1">
    <location>
        <begin position="131"/>
        <end position="140"/>
    </location>
</feature>
<feature type="region of interest" description="Disordered" evidence="1">
    <location>
        <begin position="268"/>
        <end position="347"/>
    </location>
</feature>
<organism evidence="3 4">
    <name type="scientific">Ceratobasidium theobromae</name>
    <dbReference type="NCBI Taxonomy" id="1582974"/>
    <lineage>
        <taxon>Eukaryota</taxon>
        <taxon>Fungi</taxon>
        <taxon>Dikarya</taxon>
        <taxon>Basidiomycota</taxon>
        <taxon>Agaricomycotina</taxon>
        <taxon>Agaricomycetes</taxon>
        <taxon>Cantharellales</taxon>
        <taxon>Ceratobasidiaceae</taxon>
        <taxon>Ceratobasidium</taxon>
    </lineage>
</organism>
<dbReference type="PANTHER" id="PTHR11188:SF17">
    <property type="entry name" value="FI21816P1"/>
    <property type="match status" value="1"/>
</dbReference>
<protein>
    <submittedName>
        <fullName evidence="3">Arrestin-related trafficking adapter C2D10,04</fullName>
    </submittedName>
</protein>
<evidence type="ECO:0000259" key="2">
    <source>
        <dbReference type="SMART" id="SM01017"/>
    </source>
</evidence>
<evidence type="ECO:0000256" key="1">
    <source>
        <dbReference type="SAM" id="MobiDB-lite"/>
    </source>
</evidence>
<feature type="region of interest" description="Disordered" evidence="1">
    <location>
        <begin position="959"/>
        <end position="1000"/>
    </location>
</feature>
<reference evidence="3 4" key="1">
    <citation type="journal article" date="2019" name="Fungal Biol. Biotechnol.">
        <title>Draft genome sequence of fastidious pathogen Ceratobasidium theobromae, which causes vascular-streak dieback in Theobroma cacao.</title>
        <authorList>
            <person name="Ali S.S."/>
            <person name="Asman A."/>
            <person name="Shao J."/>
            <person name="Firmansyah A.P."/>
            <person name="Susilo A.W."/>
            <person name="Rosmana A."/>
            <person name="McMahon P."/>
            <person name="Junaid M."/>
            <person name="Guest D."/>
            <person name="Kheng T.Y."/>
            <person name="Meinhardt L.W."/>
            <person name="Bailey B.A."/>
        </authorList>
    </citation>
    <scope>NUCLEOTIDE SEQUENCE [LARGE SCALE GENOMIC DNA]</scope>
    <source>
        <strain evidence="3 4">CT2</strain>
    </source>
</reference>
<dbReference type="Proteomes" id="UP000383932">
    <property type="component" value="Unassembled WGS sequence"/>
</dbReference>
<proteinExistence type="predicted"/>
<sequence>MPSTSLDIRLAEPVVFLRGTGDTTSRRRNAVPPEMAPAMVRGILTLNLAKATKIRSISISLEGRAKTEWPEGIGARRTEVTEDVSVLSSSTVFFRAGHEDEAAPTTFARRAMSLGPGIGLDLEADDEGALSDDEYDEDHADESRRIDHRDQGTMRTLRGRRLSADQNFFQRHIVEHTDDAAIPTPPYTPRPDGQSSVPGSPLQTLQELRNALRSDLAASRSSVPSRPPSISGATRLAAPHEVLSAPTSHVPSTNVSSDASIRSLHEDISEHPSDEEAESGGPVRRRPSPSRRVSSTSFPGDPEANGAHGGLNSPPLTERQRSISRSTVSHSPAVRSSSQVPLSHMPRPILQTSIPGALFNTSNPYSHAPSLHASFQTQLDSPGADASPVRDRDRSESRVRGRPGSRFSFATVSNVLHEIGHEITEITDRVRSKSRASTGPRTFGRGGAGSIGPAMSHERDHDQKLKDRVVELQRERERGVGVREETQRGRQKERTALEKIGASLGLDVEPDSEGDMWQEFKKGTYNYPISFAIPANTPPTLHCDFGSIIYRLKAVVHRTGTFVPKLVAHAEVTLISCPGEEDTEERENIVVERQWDEQLRYYITISGKSFPIGGTVPITLVMMPLAKVRIYRVTVLLEEKIDYYAHGRKIARHDPTRRYELMSLKHPNSKHDKANKNALLPILDDSNDAILQSPLLKLMEGQDSDEVATNLLNPNGPWTLQLQANLPTCSSPLHFTCKHTKSNIIISHWIKIMIRVDRGEDLQAEKGKRKQFDIIVETPVHILSCKCNPDYTALPPYSLPSLPTQNATAGSTLPGGCLCDHAKAEQQNRLQTANGPIPPIQSPITGLGHPPFNMPAIDFTNSPNRRAQPSNLNSVAPDRMMGGLAAEAGVGVITERPGAGKSQNSAERVATLVDRSLQFERLVSGEEGIAGDMPPAYSDTVNGIHGAGEERGRVMFSQTAVGGSRAGSRQGSRSRAGSRSRPGSRPVSRPVSRATSMIWS</sequence>